<reference evidence="1 2" key="1">
    <citation type="submission" date="2019-02" db="EMBL/GenBank/DDBJ databases">
        <title>Genome sequencing of the rare red list fungi Antrodiella citrinella (Flaviporus citrinellus).</title>
        <authorList>
            <person name="Buettner E."/>
            <person name="Kellner H."/>
        </authorList>
    </citation>
    <scope>NUCLEOTIDE SEQUENCE [LARGE SCALE GENOMIC DNA]</scope>
    <source>
        <strain evidence="1 2">DSM 108506</strain>
    </source>
</reference>
<comment type="caution">
    <text evidence="1">The sequence shown here is derived from an EMBL/GenBank/DDBJ whole genome shotgun (WGS) entry which is preliminary data.</text>
</comment>
<name>A0A4S4ML16_9APHY</name>
<evidence type="ECO:0000313" key="2">
    <source>
        <dbReference type="Proteomes" id="UP000308730"/>
    </source>
</evidence>
<evidence type="ECO:0008006" key="3">
    <source>
        <dbReference type="Google" id="ProtNLM"/>
    </source>
</evidence>
<dbReference type="AlphaFoldDB" id="A0A4S4ML16"/>
<gene>
    <name evidence="1" type="ORF">EUX98_g7861</name>
</gene>
<protein>
    <recommendedName>
        <fullName evidence="3">Up-regulated during septation protein 1 domain-containing protein</fullName>
    </recommendedName>
</protein>
<organism evidence="1 2">
    <name type="scientific">Antrodiella citrinella</name>
    <dbReference type="NCBI Taxonomy" id="2447956"/>
    <lineage>
        <taxon>Eukaryota</taxon>
        <taxon>Fungi</taxon>
        <taxon>Dikarya</taxon>
        <taxon>Basidiomycota</taxon>
        <taxon>Agaricomycotina</taxon>
        <taxon>Agaricomycetes</taxon>
        <taxon>Polyporales</taxon>
        <taxon>Steccherinaceae</taxon>
        <taxon>Antrodiella</taxon>
    </lineage>
</organism>
<dbReference type="Proteomes" id="UP000308730">
    <property type="component" value="Unassembled WGS sequence"/>
</dbReference>
<proteinExistence type="predicted"/>
<evidence type="ECO:0000313" key="1">
    <source>
        <dbReference type="EMBL" id="THH26325.1"/>
    </source>
</evidence>
<sequence>MSNAQTLLDAQSLFDLPNSAAPPSLAAKEILQLRFDELQLSTRIKDVLHQAHLADMRLAIANLTRQIDQVKQCCTAGEASNQRTLLCFDRLEAAREEEHFLQQIEDATTNLAQAKTRLGLRERKLVVLHRGIHKLAQGNKPPITLLTLGHVDGIVFPSRV</sequence>
<dbReference type="EMBL" id="SGPM01000364">
    <property type="protein sequence ID" value="THH26325.1"/>
    <property type="molecule type" value="Genomic_DNA"/>
</dbReference>
<keyword evidence="2" id="KW-1185">Reference proteome</keyword>
<accession>A0A4S4ML16</accession>